<feature type="transmembrane region" description="Helical" evidence="1">
    <location>
        <begin position="66"/>
        <end position="84"/>
    </location>
</feature>
<protein>
    <recommendedName>
        <fullName evidence="4">YcxB-like protein domain-containing protein</fullName>
    </recommendedName>
</protein>
<keyword evidence="1" id="KW-0812">Transmembrane</keyword>
<dbReference type="RefSeq" id="WP_409355232.1">
    <property type="nucleotide sequence ID" value="NZ_JBJXVJ010000001.1"/>
</dbReference>
<keyword evidence="3" id="KW-1185">Reference proteome</keyword>
<evidence type="ECO:0000313" key="3">
    <source>
        <dbReference type="Proteomes" id="UP001634154"/>
    </source>
</evidence>
<name>A0ABW9JW68_9FLAO</name>
<evidence type="ECO:0000256" key="1">
    <source>
        <dbReference type="SAM" id="Phobius"/>
    </source>
</evidence>
<feature type="transmembrane region" description="Helical" evidence="1">
    <location>
        <begin position="36"/>
        <end position="54"/>
    </location>
</feature>
<proteinExistence type="predicted"/>
<sequence length="200" mass="24050">MAIFVMRTLKNLDINSSIESNRLVFKESWSDRLDTFFVYFAFFAIIFLMVLCFSELESFSKNGLEYIILISIIIFYLYALYCKLSEKKLKKIKFNIHREEAKKRIIEYGKKYKFRISKPSDKLIFLNEPTDNFSIQEYERTIIIFFKENEILYTLIKEGARVNFPVLFSQHFTKRAFKKILTQPKIETTKNYFNGFFNEL</sequence>
<dbReference type="EMBL" id="JBJXVJ010000001">
    <property type="protein sequence ID" value="MFN1215360.1"/>
    <property type="molecule type" value="Genomic_DNA"/>
</dbReference>
<comment type="caution">
    <text evidence="2">The sequence shown here is derived from an EMBL/GenBank/DDBJ whole genome shotgun (WGS) entry which is preliminary data.</text>
</comment>
<evidence type="ECO:0000313" key="2">
    <source>
        <dbReference type="EMBL" id="MFN1215360.1"/>
    </source>
</evidence>
<evidence type="ECO:0008006" key="4">
    <source>
        <dbReference type="Google" id="ProtNLM"/>
    </source>
</evidence>
<keyword evidence="1" id="KW-0472">Membrane</keyword>
<dbReference type="Proteomes" id="UP001634154">
    <property type="component" value="Unassembled WGS sequence"/>
</dbReference>
<accession>A0ABW9JW68</accession>
<reference evidence="2 3" key="1">
    <citation type="submission" date="2024-12" db="EMBL/GenBank/DDBJ databases">
        <title>Draft genome sequence of Chryseobacterium kwangjuense AG447.</title>
        <authorList>
            <person name="Cheptsov V.S."/>
            <person name="Belov A."/>
            <person name="Zavarzina A.G."/>
        </authorList>
    </citation>
    <scope>NUCLEOTIDE SEQUENCE [LARGE SCALE GENOMIC DNA]</scope>
    <source>
        <strain evidence="2 3">AG447</strain>
    </source>
</reference>
<keyword evidence="1" id="KW-1133">Transmembrane helix</keyword>
<organism evidence="2 3">
    <name type="scientific">Chryseobacterium kwangjuense</name>
    <dbReference type="NCBI Taxonomy" id="267125"/>
    <lineage>
        <taxon>Bacteria</taxon>
        <taxon>Pseudomonadati</taxon>
        <taxon>Bacteroidota</taxon>
        <taxon>Flavobacteriia</taxon>
        <taxon>Flavobacteriales</taxon>
        <taxon>Weeksellaceae</taxon>
        <taxon>Chryseobacterium group</taxon>
        <taxon>Chryseobacterium</taxon>
    </lineage>
</organism>
<gene>
    <name evidence="2" type="ORF">ACKW6Q_00110</name>
</gene>